<name>A0ACA9PZA3_9GLOM</name>
<gene>
    <name evidence="1" type="ORF">RPERSI_LOCUS12077</name>
</gene>
<keyword evidence="2" id="KW-1185">Reference proteome</keyword>
<proteinExistence type="predicted"/>
<protein>
    <submittedName>
        <fullName evidence="1">32580_t:CDS:1</fullName>
    </submittedName>
</protein>
<comment type="caution">
    <text evidence="1">The sequence shown here is derived from an EMBL/GenBank/DDBJ whole genome shotgun (WGS) entry which is preliminary data.</text>
</comment>
<feature type="non-terminal residue" evidence="1">
    <location>
        <position position="1"/>
    </location>
</feature>
<evidence type="ECO:0000313" key="1">
    <source>
        <dbReference type="EMBL" id="CAG8730186.1"/>
    </source>
</evidence>
<sequence length="152" mass="17449">WGAQATLTHSSIIHNITFSLVTLQLNTRKLVAEVLSFFCYYEIPTSHTLVLEGFDQLQKFLNEHGRFDACMRVLENTIDGHGRYESLDSSLMEYVFANTILVNSIIGVCDDIEIRVHLRNQLHACGLTRILDKMKTFNHELINCQISNFDDK</sequence>
<evidence type="ECO:0000313" key="2">
    <source>
        <dbReference type="Proteomes" id="UP000789920"/>
    </source>
</evidence>
<dbReference type="EMBL" id="CAJVQC010025504">
    <property type="protein sequence ID" value="CAG8730186.1"/>
    <property type="molecule type" value="Genomic_DNA"/>
</dbReference>
<organism evidence="1 2">
    <name type="scientific">Racocetra persica</name>
    <dbReference type="NCBI Taxonomy" id="160502"/>
    <lineage>
        <taxon>Eukaryota</taxon>
        <taxon>Fungi</taxon>
        <taxon>Fungi incertae sedis</taxon>
        <taxon>Mucoromycota</taxon>
        <taxon>Glomeromycotina</taxon>
        <taxon>Glomeromycetes</taxon>
        <taxon>Diversisporales</taxon>
        <taxon>Gigasporaceae</taxon>
        <taxon>Racocetra</taxon>
    </lineage>
</organism>
<dbReference type="Proteomes" id="UP000789920">
    <property type="component" value="Unassembled WGS sequence"/>
</dbReference>
<reference evidence="1" key="1">
    <citation type="submission" date="2021-06" db="EMBL/GenBank/DDBJ databases">
        <authorList>
            <person name="Kallberg Y."/>
            <person name="Tangrot J."/>
            <person name="Rosling A."/>
        </authorList>
    </citation>
    <scope>NUCLEOTIDE SEQUENCE</scope>
    <source>
        <strain evidence="1">MA461A</strain>
    </source>
</reference>
<accession>A0ACA9PZA3</accession>